<evidence type="ECO:0000256" key="5">
    <source>
        <dbReference type="ARBA" id="ARBA00022840"/>
    </source>
</evidence>
<evidence type="ECO:0000256" key="8">
    <source>
        <dbReference type="ARBA" id="ARBA00050355"/>
    </source>
</evidence>
<dbReference type="PATRIC" id="fig|1132509.6.peg.2552"/>
<feature type="domain" description="ABC transporter" evidence="14">
    <location>
        <begin position="4"/>
        <end position="239"/>
    </location>
</feature>
<dbReference type="Gene3D" id="2.40.50.140">
    <property type="entry name" value="Nucleic acid-binding proteins"/>
    <property type="match status" value="1"/>
</dbReference>
<dbReference type="SUPFAM" id="SSF50331">
    <property type="entry name" value="MOP-like"/>
    <property type="match status" value="1"/>
</dbReference>
<evidence type="ECO:0000256" key="7">
    <source>
        <dbReference type="ARBA" id="ARBA00023136"/>
    </source>
</evidence>
<dbReference type="GO" id="GO:0008643">
    <property type="term" value="P:carbohydrate transport"/>
    <property type="evidence" value="ECO:0007669"/>
    <property type="project" value="InterPro"/>
</dbReference>
<dbReference type="PANTHER" id="PTHR43875:SF15">
    <property type="entry name" value="TREHALOSE IMPORT ATP-BINDING PROTEIN SUGC"/>
    <property type="match status" value="1"/>
</dbReference>
<evidence type="ECO:0000256" key="4">
    <source>
        <dbReference type="ARBA" id="ARBA00022741"/>
    </source>
</evidence>
<dbReference type="FunFam" id="3.40.50.300:FF:000042">
    <property type="entry name" value="Maltose/maltodextrin ABC transporter, ATP-binding protein"/>
    <property type="match status" value="1"/>
</dbReference>
<proteinExistence type="inferred from homology"/>
<reference evidence="15 16" key="1">
    <citation type="journal article" date="2014" name="PLoS Genet.">
        <title>Phylogenetically driven sequencing of extremely halophilic archaea reveals strategies for static and dynamic osmo-response.</title>
        <authorList>
            <person name="Becker E.A."/>
            <person name="Seitzer P.M."/>
            <person name="Tritt A."/>
            <person name="Larsen D."/>
            <person name="Krusor M."/>
            <person name="Yao A.I."/>
            <person name="Wu D."/>
            <person name="Madern D."/>
            <person name="Eisen J.A."/>
            <person name="Darling A.E."/>
            <person name="Facciotti M.T."/>
        </authorList>
    </citation>
    <scope>NUCLEOTIDE SEQUENCE [LARGE SCALE GENOMIC DNA]</scope>
    <source>
        <strain evidence="15 16">100A6</strain>
    </source>
</reference>
<dbReference type="RefSeq" id="WP_007693924.1">
    <property type="nucleotide sequence ID" value="NZ_AJRK01000427.1"/>
</dbReference>
<dbReference type="NCBIfam" id="NF008653">
    <property type="entry name" value="PRK11650.1"/>
    <property type="match status" value="1"/>
</dbReference>
<dbReference type="Proteomes" id="UP000011566">
    <property type="component" value="Unassembled WGS sequence"/>
</dbReference>
<organism evidence="15 16">
    <name type="scientific">Halococcus hamelinensis 100A6</name>
    <dbReference type="NCBI Taxonomy" id="1132509"/>
    <lineage>
        <taxon>Archaea</taxon>
        <taxon>Methanobacteriati</taxon>
        <taxon>Methanobacteriota</taxon>
        <taxon>Stenosarchaea group</taxon>
        <taxon>Halobacteria</taxon>
        <taxon>Halobacteriales</taxon>
        <taxon>Halococcaceae</taxon>
        <taxon>Halococcus</taxon>
    </lineage>
</organism>
<dbReference type="Pfam" id="PF08402">
    <property type="entry name" value="TOBE_2"/>
    <property type="match status" value="1"/>
</dbReference>
<dbReference type="SMART" id="SM00382">
    <property type="entry name" value="AAA"/>
    <property type="match status" value="1"/>
</dbReference>
<comment type="subcellular location">
    <subcellularLocation>
        <location evidence="1">Cell membrane</location>
        <topology evidence="1">Peripheral membrane protein</topology>
    </subcellularLocation>
</comment>
<dbReference type="InterPro" id="IPR017871">
    <property type="entry name" value="ABC_transporter-like_CS"/>
</dbReference>
<dbReference type="InterPro" id="IPR003439">
    <property type="entry name" value="ABC_transporter-like_ATP-bd"/>
</dbReference>
<keyword evidence="4" id="KW-0547">Nucleotide-binding</keyword>
<dbReference type="PROSITE" id="PS50893">
    <property type="entry name" value="ABC_TRANSPORTER_2"/>
    <property type="match status" value="1"/>
</dbReference>
<protein>
    <recommendedName>
        <fullName evidence="13">ABC-type D-xylose/L-arabinose transporter</fullName>
        <ecNumber evidence="13">7.5.2.13</ecNumber>
    </recommendedName>
</protein>
<dbReference type="EC" id="7.5.2.13" evidence="13"/>
<dbReference type="InterPro" id="IPR003593">
    <property type="entry name" value="AAA+_ATPase"/>
</dbReference>
<dbReference type="GO" id="GO:0016887">
    <property type="term" value="F:ATP hydrolysis activity"/>
    <property type="evidence" value="ECO:0007669"/>
    <property type="project" value="InterPro"/>
</dbReference>
<evidence type="ECO:0000256" key="9">
    <source>
        <dbReference type="ARBA" id="ARBA00051890"/>
    </source>
</evidence>
<dbReference type="Gene3D" id="2.40.50.100">
    <property type="match status" value="1"/>
</dbReference>
<dbReference type="InterPro" id="IPR013611">
    <property type="entry name" value="Transp-assoc_OB_typ2"/>
</dbReference>
<name>M0LX52_9EURY</name>
<comment type="similarity">
    <text evidence="11">Belongs to the ABC transporter superfamily. Carbohydrate uptake transporter-1 (CUT1) (TC 3.A.1.1) family.</text>
</comment>
<dbReference type="PROSITE" id="PS00211">
    <property type="entry name" value="ABC_TRANSPORTER_1"/>
    <property type="match status" value="1"/>
</dbReference>
<sequence>MTQIEINELTKEYDTGDSAIVAVEDLDLSIEDGEFIVFVGPSGCGKSTTLRCIAGLESVTDGEIRFDDEVVNDLRPRDRDVAMVFQNYALYPHMTVKQNMSFGLKLSSQLSSGEIDSRVTDAAEMMGIDDLLGKRPGELSGGQQQRVALGRSIVREPGVFLMDEPLSNLDAKLRAGMRTEIQELQNELDVTTIYVTHDQTEAMAMGDRIAVLNGGVLQQAAVPEELYRNPVNEFVADFIGSPSINLFDVTVEGTRLAGPGGFTYRLSGFDLGERSHARMGVRPEDLAIDERGDDLTVTVVEKMGNENFIYGELGGQEVVARTDSSIRPEPDDEVGLAFEEEAVYFFEPDSGRAIKTKTDEIDSMRTQI</sequence>
<dbReference type="GO" id="GO:0055052">
    <property type="term" value="C:ATP-binding cassette (ABC) transporter complex, substrate-binding subunit-containing"/>
    <property type="evidence" value="ECO:0007669"/>
    <property type="project" value="TreeGrafter"/>
</dbReference>
<evidence type="ECO:0000256" key="1">
    <source>
        <dbReference type="ARBA" id="ARBA00004202"/>
    </source>
</evidence>
<comment type="caution">
    <text evidence="15">The sequence shown here is derived from an EMBL/GenBank/DDBJ whole genome shotgun (WGS) entry which is preliminary data.</text>
</comment>
<dbReference type="InterPro" id="IPR012340">
    <property type="entry name" value="NA-bd_OB-fold"/>
</dbReference>
<dbReference type="eggNOG" id="arCOG00175">
    <property type="taxonomic scope" value="Archaea"/>
</dbReference>
<dbReference type="SUPFAM" id="SSF52540">
    <property type="entry name" value="P-loop containing nucleoside triphosphate hydrolases"/>
    <property type="match status" value="1"/>
</dbReference>
<evidence type="ECO:0000256" key="3">
    <source>
        <dbReference type="ARBA" id="ARBA00022475"/>
    </source>
</evidence>
<dbReference type="PANTHER" id="PTHR43875">
    <property type="entry name" value="MALTODEXTRIN IMPORT ATP-BINDING PROTEIN MSMX"/>
    <property type="match status" value="1"/>
</dbReference>
<dbReference type="InterPro" id="IPR027417">
    <property type="entry name" value="P-loop_NTPase"/>
</dbReference>
<evidence type="ECO:0000256" key="13">
    <source>
        <dbReference type="ARBA" id="ARBA00066315"/>
    </source>
</evidence>
<comment type="catalytic activity">
    <reaction evidence="9">
        <text>L-arabinose(out) + ATP + H2O = L-arabinose(in) + ADP + phosphate + H(+)</text>
        <dbReference type="Rhea" id="RHEA:30007"/>
        <dbReference type="ChEBI" id="CHEBI:15377"/>
        <dbReference type="ChEBI" id="CHEBI:15378"/>
        <dbReference type="ChEBI" id="CHEBI:17535"/>
        <dbReference type="ChEBI" id="CHEBI:30616"/>
        <dbReference type="ChEBI" id="CHEBI:43474"/>
        <dbReference type="ChEBI" id="CHEBI:456216"/>
        <dbReference type="EC" id="7.5.2.13"/>
    </reaction>
    <physiologicalReaction direction="left-to-right" evidence="9">
        <dbReference type="Rhea" id="RHEA:30008"/>
    </physiologicalReaction>
</comment>
<evidence type="ECO:0000256" key="12">
    <source>
        <dbReference type="ARBA" id="ARBA00065962"/>
    </source>
</evidence>
<keyword evidence="16" id="KW-1185">Reference proteome</keyword>
<gene>
    <name evidence="15" type="ORF">C447_11285</name>
</gene>
<comment type="catalytic activity">
    <reaction evidence="8">
        <text>D-xylose(out) + ATP + H2O = D-xylose(in) + ADP + phosphate + H(+)</text>
        <dbReference type="Rhea" id="RHEA:29899"/>
        <dbReference type="ChEBI" id="CHEBI:15377"/>
        <dbReference type="ChEBI" id="CHEBI:15378"/>
        <dbReference type="ChEBI" id="CHEBI:30616"/>
        <dbReference type="ChEBI" id="CHEBI:43474"/>
        <dbReference type="ChEBI" id="CHEBI:53455"/>
        <dbReference type="ChEBI" id="CHEBI:456216"/>
        <dbReference type="EC" id="7.5.2.13"/>
    </reaction>
    <physiologicalReaction direction="left-to-right" evidence="8">
        <dbReference type="Rhea" id="RHEA:29900"/>
    </physiologicalReaction>
</comment>
<keyword evidence="7" id="KW-0472">Membrane</keyword>
<dbReference type="AlphaFoldDB" id="M0LX52"/>
<evidence type="ECO:0000313" key="15">
    <source>
        <dbReference type="EMBL" id="EMA38016.1"/>
    </source>
</evidence>
<keyword evidence="6" id="KW-1278">Translocase</keyword>
<comment type="function">
    <text evidence="10">Part of the ABC transporter complex XacGHIJK involved in the uptake of xylose and arabinose. Responsible for energy coupling to the transport system.</text>
</comment>
<dbReference type="GO" id="GO:0140359">
    <property type="term" value="F:ABC-type transporter activity"/>
    <property type="evidence" value="ECO:0007669"/>
    <property type="project" value="InterPro"/>
</dbReference>
<evidence type="ECO:0000313" key="16">
    <source>
        <dbReference type="Proteomes" id="UP000011566"/>
    </source>
</evidence>
<dbReference type="CDD" id="cd03301">
    <property type="entry name" value="ABC_MalK_N"/>
    <property type="match status" value="1"/>
</dbReference>
<evidence type="ECO:0000259" key="14">
    <source>
        <dbReference type="PROSITE" id="PS50893"/>
    </source>
</evidence>
<dbReference type="InterPro" id="IPR015855">
    <property type="entry name" value="ABC_transpr_MalK-like"/>
</dbReference>
<dbReference type="Pfam" id="PF00005">
    <property type="entry name" value="ABC_tran"/>
    <property type="match status" value="1"/>
</dbReference>
<evidence type="ECO:0000256" key="6">
    <source>
        <dbReference type="ARBA" id="ARBA00022967"/>
    </source>
</evidence>
<comment type="subunit">
    <text evidence="12">The complex is composed of two ATP-binding proteins (XacJ and XacK), two transmembrane proteins (XacH and XacI) and a solute-binding protein (XacG).</text>
</comment>
<keyword evidence="2" id="KW-0813">Transport</keyword>
<dbReference type="Gene3D" id="3.40.50.300">
    <property type="entry name" value="P-loop containing nucleotide triphosphate hydrolases"/>
    <property type="match status" value="1"/>
</dbReference>
<evidence type="ECO:0000256" key="10">
    <source>
        <dbReference type="ARBA" id="ARBA00053454"/>
    </source>
</evidence>
<dbReference type="InterPro" id="IPR008995">
    <property type="entry name" value="Mo/tungstate-bd_C_term_dom"/>
</dbReference>
<evidence type="ECO:0000256" key="11">
    <source>
        <dbReference type="ARBA" id="ARBA00061029"/>
    </source>
</evidence>
<keyword evidence="3" id="KW-1003">Cell membrane</keyword>
<evidence type="ECO:0000256" key="2">
    <source>
        <dbReference type="ARBA" id="ARBA00022448"/>
    </source>
</evidence>
<dbReference type="EMBL" id="AOMB01000032">
    <property type="protein sequence ID" value="EMA38016.1"/>
    <property type="molecule type" value="Genomic_DNA"/>
</dbReference>
<accession>M0LX52</accession>
<dbReference type="GO" id="GO:0005524">
    <property type="term" value="F:ATP binding"/>
    <property type="evidence" value="ECO:0007669"/>
    <property type="project" value="UniProtKB-KW"/>
</dbReference>
<dbReference type="InterPro" id="IPR047641">
    <property type="entry name" value="ABC_transpr_MalK/UgpC-like"/>
</dbReference>
<keyword evidence="5" id="KW-0067">ATP-binding</keyword>
<dbReference type="OrthoDB" id="18368at2157"/>